<keyword evidence="13" id="KW-1185">Reference proteome</keyword>
<organism evidence="12 13">
    <name type="scientific">Muraenolepis orangiensis</name>
    <name type="common">Patagonian moray cod</name>
    <dbReference type="NCBI Taxonomy" id="630683"/>
    <lineage>
        <taxon>Eukaryota</taxon>
        <taxon>Metazoa</taxon>
        <taxon>Chordata</taxon>
        <taxon>Craniata</taxon>
        <taxon>Vertebrata</taxon>
        <taxon>Euteleostomi</taxon>
        <taxon>Actinopterygii</taxon>
        <taxon>Neopterygii</taxon>
        <taxon>Teleostei</taxon>
        <taxon>Neoteleostei</taxon>
        <taxon>Acanthomorphata</taxon>
        <taxon>Zeiogadaria</taxon>
        <taxon>Gadariae</taxon>
        <taxon>Gadiformes</taxon>
        <taxon>Muraenolepidoidei</taxon>
        <taxon>Muraenolepididae</taxon>
        <taxon>Muraenolepis</taxon>
    </lineage>
</organism>
<dbReference type="PANTHER" id="PTHR14139">
    <property type="entry name" value="CALSYNTENIN"/>
    <property type="match status" value="1"/>
</dbReference>
<dbReference type="Pfam" id="PF19699">
    <property type="entry name" value="CLSTN_C"/>
    <property type="match status" value="1"/>
</dbReference>
<dbReference type="OrthoDB" id="10012272at2759"/>
<evidence type="ECO:0000256" key="1">
    <source>
        <dbReference type="ARBA" id="ARBA00004479"/>
    </source>
</evidence>
<dbReference type="EMBL" id="JANIIK010000114">
    <property type="protein sequence ID" value="KAJ3590748.1"/>
    <property type="molecule type" value="Genomic_DNA"/>
</dbReference>
<dbReference type="PANTHER" id="PTHR14139:SF3">
    <property type="entry name" value="CALSYNTENIN-2"/>
    <property type="match status" value="1"/>
</dbReference>
<evidence type="ECO:0000256" key="4">
    <source>
        <dbReference type="ARBA" id="ARBA00022737"/>
    </source>
</evidence>
<evidence type="ECO:0000313" key="12">
    <source>
        <dbReference type="EMBL" id="KAJ3590748.1"/>
    </source>
</evidence>
<dbReference type="InterPro" id="IPR045588">
    <property type="entry name" value="CLSTN_C"/>
</dbReference>
<sequence>MAPTDPLSGGTQLNICDKERHYYVINVEFPVVTLYVDGVTYDPYLVTDDWSIHPSQIDVQLTMGACWQGVLSAATVVIVMCIAALVVVLGIYRVHLTHQQEAKLMENKDEAWDDLALSITAASGLMSAYAASGPQAAHGDDVNIIAVSKLTANRDKPTAFCSWRPD</sequence>
<comment type="caution">
    <text evidence="12">The sequence shown here is derived from an EMBL/GenBank/DDBJ whole genome shotgun (WGS) entry which is preliminary data.</text>
</comment>
<name>A0A9Q0DNK4_9TELE</name>
<proteinExistence type="predicted"/>
<dbReference type="GO" id="GO:0007155">
    <property type="term" value="P:cell adhesion"/>
    <property type="evidence" value="ECO:0007669"/>
    <property type="project" value="UniProtKB-KW"/>
</dbReference>
<dbReference type="GO" id="GO:0009986">
    <property type="term" value="C:cell surface"/>
    <property type="evidence" value="ECO:0007669"/>
    <property type="project" value="TreeGrafter"/>
</dbReference>
<protein>
    <recommendedName>
        <fullName evidence="11">Calsyntenin C-terminal domain-containing protein</fullName>
    </recommendedName>
</protein>
<dbReference type="Proteomes" id="UP001148018">
    <property type="component" value="Unassembled WGS sequence"/>
</dbReference>
<evidence type="ECO:0000256" key="6">
    <source>
        <dbReference type="ARBA" id="ARBA00022889"/>
    </source>
</evidence>
<dbReference type="GO" id="GO:0045211">
    <property type="term" value="C:postsynaptic membrane"/>
    <property type="evidence" value="ECO:0007669"/>
    <property type="project" value="TreeGrafter"/>
</dbReference>
<evidence type="ECO:0000256" key="2">
    <source>
        <dbReference type="ARBA" id="ARBA00022692"/>
    </source>
</evidence>
<keyword evidence="8 10" id="KW-0472">Membrane</keyword>
<keyword evidence="3" id="KW-0732">Signal</keyword>
<gene>
    <name evidence="12" type="ORF">NHX12_008697</name>
</gene>
<keyword evidence="7 10" id="KW-1133">Transmembrane helix</keyword>
<comment type="subcellular location">
    <subcellularLocation>
        <location evidence="1">Membrane</location>
        <topology evidence="1">Single-pass type I membrane protein</topology>
    </subcellularLocation>
</comment>
<reference evidence="12" key="1">
    <citation type="submission" date="2022-07" db="EMBL/GenBank/DDBJ databases">
        <title>Chromosome-level genome of Muraenolepis orangiensis.</title>
        <authorList>
            <person name="Kim J."/>
        </authorList>
    </citation>
    <scope>NUCLEOTIDE SEQUENCE</scope>
    <source>
        <strain evidence="12">KU_S4_2022</strain>
        <tissue evidence="12">Muscle</tissue>
    </source>
</reference>
<evidence type="ECO:0000313" key="13">
    <source>
        <dbReference type="Proteomes" id="UP001148018"/>
    </source>
</evidence>
<dbReference type="GO" id="GO:0050806">
    <property type="term" value="P:positive regulation of synaptic transmission"/>
    <property type="evidence" value="ECO:0007669"/>
    <property type="project" value="TreeGrafter"/>
</dbReference>
<keyword evidence="5" id="KW-0106">Calcium</keyword>
<dbReference type="AlphaFoldDB" id="A0A9Q0DNK4"/>
<evidence type="ECO:0000256" key="10">
    <source>
        <dbReference type="SAM" id="Phobius"/>
    </source>
</evidence>
<accession>A0A9Q0DNK4</accession>
<keyword evidence="2 10" id="KW-0812">Transmembrane</keyword>
<keyword evidence="9" id="KW-0325">Glycoprotein</keyword>
<feature type="transmembrane region" description="Helical" evidence="10">
    <location>
        <begin position="70"/>
        <end position="92"/>
    </location>
</feature>
<evidence type="ECO:0000256" key="5">
    <source>
        <dbReference type="ARBA" id="ARBA00022837"/>
    </source>
</evidence>
<evidence type="ECO:0000256" key="3">
    <source>
        <dbReference type="ARBA" id="ARBA00022729"/>
    </source>
</evidence>
<feature type="domain" description="Calsyntenin C-terminal" evidence="11">
    <location>
        <begin position="69"/>
        <end position="122"/>
    </location>
</feature>
<evidence type="ECO:0000256" key="9">
    <source>
        <dbReference type="ARBA" id="ARBA00023180"/>
    </source>
</evidence>
<evidence type="ECO:0000259" key="11">
    <source>
        <dbReference type="Pfam" id="PF19699"/>
    </source>
</evidence>
<evidence type="ECO:0000256" key="7">
    <source>
        <dbReference type="ARBA" id="ARBA00022989"/>
    </source>
</evidence>
<dbReference type="GO" id="GO:0051965">
    <property type="term" value="P:positive regulation of synapse assembly"/>
    <property type="evidence" value="ECO:0007669"/>
    <property type="project" value="TreeGrafter"/>
</dbReference>
<keyword evidence="6" id="KW-0130">Cell adhesion</keyword>
<evidence type="ECO:0000256" key="8">
    <source>
        <dbReference type="ARBA" id="ARBA00023136"/>
    </source>
</evidence>
<keyword evidence="4" id="KW-0677">Repeat</keyword>